<feature type="transmembrane region" description="Helical" evidence="1">
    <location>
        <begin position="89"/>
        <end position="111"/>
    </location>
</feature>
<keyword evidence="1" id="KW-0812">Transmembrane</keyword>
<protein>
    <recommendedName>
        <fullName evidence="4">ABC-2 family transporter protein</fullName>
    </recommendedName>
</protein>
<feature type="transmembrane region" description="Helical" evidence="1">
    <location>
        <begin position="150"/>
        <end position="167"/>
    </location>
</feature>
<sequence length="210" mass="24090">MDLRLEKKIFYSNIKITSFNTMALALVYIGAIYLMINKNDLLEDSIIFIGEQLISPIGIAMFVRTALIEDEYGVSEMVYSKVYPYWRIILYRIVITSIQLSLVLSIIFLPLKIAGADFHITNILFGSYTTALYLGVIGMILGYMTKEISIGILVPFLYYFFEMFSKGKFTKNLYLFGMGMENYISKIKLFSIATIAIIVFLFIIKKEISK</sequence>
<organism evidence="2 3">
    <name type="scientific">Tissierella carlieri</name>
    <dbReference type="NCBI Taxonomy" id="689904"/>
    <lineage>
        <taxon>Bacteria</taxon>
        <taxon>Bacillati</taxon>
        <taxon>Bacillota</taxon>
        <taxon>Tissierellia</taxon>
        <taxon>Tissierellales</taxon>
        <taxon>Tissierellaceae</taxon>
        <taxon>Tissierella</taxon>
    </lineage>
</organism>
<evidence type="ECO:0000256" key="1">
    <source>
        <dbReference type="SAM" id="Phobius"/>
    </source>
</evidence>
<dbReference type="EMBL" id="JANGAC010000010">
    <property type="protein sequence ID" value="MCQ4924061.1"/>
    <property type="molecule type" value="Genomic_DNA"/>
</dbReference>
<name>A0ABT1SC64_9FIRM</name>
<reference evidence="2 3" key="1">
    <citation type="submission" date="2022-06" db="EMBL/GenBank/DDBJ databases">
        <title>Isolation of gut microbiota from human fecal samples.</title>
        <authorList>
            <person name="Pamer E.G."/>
            <person name="Barat B."/>
            <person name="Waligurski E."/>
            <person name="Medina S."/>
            <person name="Paddock L."/>
            <person name="Mostad J."/>
        </authorList>
    </citation>
    <scope>NUCLEOTIDE SEQUENCE [LARGE SCALE GENOMIC DNA]</scope>
    <source>
        <strain evidence="2 3">DFI.7.95</strain>
    </source>
</reference>
<keyword evidence="1" id="KW-1133">Transmembrane helix</keyword>
<dbReference type="RefSeq" id="WP_256311885.1">
    <property type="nucleotide sequence ID" value="NZ_JANGAC010000010.1"/>
</dbReference>
<gene>
    <name evidence="2" type="ORF">NE686_13245</name>
</gene>
<dbReference type="Proteomes" id="UP001524478">
    <property type="component" value="Unassembled WGS sequence"/>
</dbReference>
<comment type="caution">
    <text evidence="2">The sequence shown here is derived from an EMBL/GenBank/DDBJ whole genome shotgun (WGS) entry which is preliminary data.</text>
</comment>
<evidence type="ECO:0000313" key="2">
    <source>
        <dbReference type="EMBL" id="MCQ4924061.1"/>
    </source>
</evidence>
<keyword evidence="1" id="KW-0472">Membrane</keyword>
<evidence type="ECO:0000313" key="3">
    <source>
        <dbReference type="Proteomes" id="UP001524478"/>
    </source>
</evidence>
<feature type="transmembrane region" description="Helical" evidence="1">
    <location>
        <begin position="187"/>
        <end position="204"/>
    </location>
</feature>
<proteinExistence type="predicted"/>
<feature type="transmembrane region" description="Helical" evidence="1">
    <location>
        <begin position="46"/>
        <end position="68"/>
    </location>
</feature>
<evidence type="ECO:0008006" key="4">
    <source>
        <dbReference type="Google" id="ProtNLM"/>
    </source>
</evidence>
<feature type="transmembrane region" description="Helical" evidence="1">
    <location>
        <begin position="12"/>
        <end position="34"/>
    </location>
</feature>
<accession>A0ABT1SC64</accession>
<keyword evidence="3" id="KW-1185">Reference proteome</keyword>
<feature type="transmembrane region" description="Helical" evidence="1">
    <location>
        <begin position="123"/>
        <end position="143"/>
    </location>
</feature>